<dbReference type="Gene3D" id="1.20.910.10">
    <property type="entry name" value="Heme oxygenase-like"/>
    <property type="match status" value="1"/>
</dbReference>
<evidence type="ECO:0000256" key="6">
    <source>
        <dbReference type="ARBA" id="ARBA00022741"/>
    </source>
</evidence>
<evidence type="ECO:0000256" key="8">
    <source>
        <dbReference type="ARBA" id="ARBA00022840"/>
    </source>
</evidence>
<dbReference type="EC" id="2.7.4.7" evidence="13"/>
<name>A0A399JAN9_9MICC</name>
<gene>
    <name evidence="13" type="primary">thiD</name>
    <name evidence="13" type="ORF">DWB68_07815</name>
</gene>
<protein>
    <submittedName>
        <fullName evidence="13">Bifunctional hydroxymethylpyrimidine kinase/phosphomethylpyrimidine kinase</fullName>
        <ecNumber evidence="13">2.7.1.49</ecNumber>
        <ecNumber evidence="13">2.7.4.7</ecNumber>
    </submittedName>
</protein>
<evidence type="ECO:0000313" key="14">
    <source>
        <dbReference type="Proteomes" id="UP000265419"/>
    </source>
</evidence>
<evidence type="ECO:0000259" key="11">
    <source>
        <dbReference type="Pfam" id="PF03070"/>
    </source>
</evidence>
<accession>A0A399JAN9</accession>
<keyword evidence="6" id="KW-0547">Nucleotide-binding</keyword>
<comment type="pathway">
    <text evidence="4">Cofactor biosynthesis; thiamine diphosphate biosynthesis; 4-amino-2-methyl-5-diphosphomethylpyrimidine from 5-amino-1-(5-phospho-D-ribosyl)imidazole: step 3/3.</text>
</comment>
<evidence type="ECO:0000256" key="9">
    <source>
        <dbReference type="ARBA" id="ARBA00022977"/>
    </source>
</evidence>
<organism evidence="13 14">
    <name type="scientific">Galactobacter valiniphilus</name>
    <dbReference type="NCBI Taxonomy" id="2676122"/>
    <lineage>
        <taxon>Bacteria</taxon>
        <taxon>Bacillati</taxon>
        <taxon>Actinomycetota</taxon>
        <taxon>Actinomycetes</taxon>
        <taxon>Micrococcales</taxon>
        <taxon>Micrococcaceae</taxon>
        <taxon>Galactobacter</taxon>
    </lineage>
</organism>
<evidence type="ECO:0000256" key="1">
    <source>
        <dbReference type="ARBA" id="ARBA00000151"/>
    </source>
</evidence>
<keyword evidence="5 13" id="KW-0808">Transferase</keyword>
<dbReference type="SUPFAM" id="SSF48613">
    <property type="entry name" value="Heme oxygenase-like"/>
    <property type="match status" value="1"/>
</dbReference>
<sequence>MRRDRRAGPARRRRRAFRRRRRPGGGQGRGRRAGSARRRRLAPRGLGGGGVRGSLTGLGNLGLPVLSVAGSDPSGGAGIQADLKAIAACGGYGMSVVTALTAQNTRGVQGVHVPPVEFLVQQLRSVLSDVPPAAIKIGMLGSAEVIHAVASELSALEAAGTRPPVVLDPVMVATSGDRLLTPEGEAAMSRLFAHVDIVTPNAPELGALLGDDAASCTADLVTQARRLAREHRVWVLAKGGHVPVEATPSPGGDAAASGSVTDVLVSPEGEVSSLSHPFLNTRNTHGTGCTLSSALATFAARGLGWLAASHAATDYLAAALAGADRLAIGSGHGPVNHLGELWAGAGAPGLGAASAAWLRLAPRAEATYSTSVVAQLASGQPDAGLMHRYLGQDLAYLVDYADRLDAAAGLAEARGAIEDAAFWAASATACREEEPQLHLQLGAEVPAPDSVTAAYAQHLATAEADGYEALAAALLPCFVLYAEVGARLARVLPAEANAEARAWVTSYADPGFAASAAEAMDRVDAIAAGADEPTVALMEAAIAESLEREIAFFDR</sequence>
<dbReference type="InterPro" id="IPR013749">
    <property type="entry name" value="PM/HMP-P_kinase-1"/>
</dbReference>
<dbReference type="SUPFAM" id="SSF53613">
    <property type="entry name" value="Ribokinase-like"/>
    <property type="match status" value="1"/>
</dbReference>
<keyword evidence="9" id="KW-0784">Thiamine biosynthesis</keyword>
<dbReference type="PANTHER" id="PTHR20858">
    <property type="entry name" value="PHOSPHOMETHYLPYRIMIDINE KINASE"/>
    <property type="match status" value="1"/>
</dbReference>
<evidence type="ECO:0000256" key="7">
    <source>
        <dbReference type="ARBA" id="ARBA00022777"/>
    </source>
</evidence>
<comment type="catalytic activity">
    <reaction evidence="1">
        <text>4-amino-5-hydroxymethyl-2-methylpyrimidine + ATP = 4-amino-2-methyl-5-(phosphooxymethyl)pyrimidine + ADP + H(+)</text>
        <dbReference type="Rhea" id="RHEA:23096"/>
        <dbReference type="ChEBI" id="CHEBI:15378"/>
        <dbReference type="ChEBI" id="CHEBI:16892"/>
        <dbReference type="ChEBI" id="CHEBI:30616"/>
        <dbReference type="ChEBI" id="CHEBI:58354"/>
        <dbReference type="ChEBI" id="CHEBI:456216"/>
        <dbReference type="EC" id="2.7.1.49"/>
    </reaction>
</comment>
<dbReference type="InterPro" id="IPR016084">
    <property type="entry name" value="Haem_Oase-like_multi-hlx"/>
</dbReference>
<feature type="domain" description="Thiaminase-2/PQQC" evidence="11">
    <location>
        <begin position="373"/>
        <end position="554"/>
    </location>
</feature>
<proteinExistence type="predicted"/>
<keyword evidence="8" id="KW-0067">ATP-binding</keyword>
<evidence type="ECO:0000256" key="2">
    <source>
        <dbReference type="ARBA" id="ARBA00000565"/>
    </source>
</evidence>
<evidence type="ECO:0000313" key="13">
    <source>
        <dbReference type="EMBL" id="RII42294.1"/>
    </source>
</evidence>
<dbReference type="GO" id="GO:0009228">
    <property type="term" value="P:thiamine biosynthetic process"/>
    <property type="evidence" value="ECO:0007669"/>
    <property type="project" value="UniProtKB-KW"/>
</dbReference>
<feature type="compositionally biased region" description="Basic residues" evidence="10">
    <location>
        <begin position="8"/>
        <end position="42"/>
    </location>
</feature>
<dbReference type="InterPro" id="IPR004305">
    <property type="entry name" value="Thiaminase-2/PQQC"/>
</dbReference>
<dbReference type="GO" id="GO:0009229">
    <property type="term" value="P:thiamine diphosphate biosynthetic process"/>
    <property type="evidence" value="ECO:0007669"/>
    <property type="project" value="UniProtKB-UniPathway"/>
</dbReference>
<comment type="caution">
    <text evidence="13">The sequence shown here is derived from an EMBL/GenBank/DDBJ whole genome shotgun (WGS) entry which is preliminary data.</text>
</comment>
<dbReference type="EMBL" id="QQXK01000013">
    <property type="protein sequence ID" value="RII42294.1"/>
    <property type="molecule type" value="Genomic_DNA"/>
</dbReference>
<feature type="region of interest" description="Disordered" evidence="10">
    <location>
        <begin position="1"/>
        <end position="49"/>
    </location>
</feature>
<dbReference type="PANTHER" id="PTHR20858:SF17">
    <property type="entry name" value="HYDROXYMETHYLPYRIMIDINE_PHOSPHOMETHYLPYRIMIDINE KINASE THI20-RELATED"/>
    <property type="match status" value="1"/>
</dbReference>
<comment type="function">
    <text evidence="3">Catalyzes the phosphorylation of hydroxymethylpyrimidine phosphate (HMP-P) to HMP-PP, and of HMP to HMP-P.</text>
</comment>
<dbReference type="InterPro" id="IPR004399">
    <property type="entry name" value="HMP/HMP-P_kinase_dom"/>
</dbReference>
<dbReference type="Gene3D" id="3.40.1190.20">
    <property type="match status" value="1"/>
</dbReference>
<evidence type="ECO:0000256" key="3">
    <source>
        <dbReference type="ARBA" id="ARBA00003848"/>
    </source>
</evidence>
<evidence type="ECO:0000256" key="10">
    <source>
        <dbReference type="SAM" id="MobiDB-lite"/>
    </source>
</evidence>
<comment type="catalytic activity">
    <reaction evidence="2">
        <text>4-amino-2-methyl-5-(phosphooxymethyl)pyrimidine + ATP = 4-amino-2-methyl-5-(diphosphooxymethyl)pyrimidine + ADP</text>
        <dbReference type="Rhea" id="RHEA:19893"/>
        <dbReference type="ChEBI" id="CHEBI:30616"/>
        <dbReference type="ChEBI" id="CHEBI:57841"/>
        <dbReference type="ChEBI" id="CHEBI:58354"/>
        <dbReference type="ChEBI" id="CHEBI:456216"/>
        <dbReference type="EC" id="2.7.4.7"/>
    </reaction>
</comment>
<keyword evidence="7 13" id="KW-0418">Kinase</keyword>
<dbReference type="GO" id="GO:0005524">
    <property type="term" value="F:ATP binding"/>
    <property type="evidence" value="ECO:0007669"/>
    <property type="project" value="UniProtKB-KW"/>
</dbReference>
<evidence type="ECO:0000259" key="12">
    <source>
        <dbReference type="Pfam" id="PF08543"/>
    </source>
</evidence>
<evidence type="ECO:0000256" key="4">
    <source>
        <dbReference type="ARBA" id="ARBA00004769"/>
    </source>
</evidence>
<feature type="domain" description="Pyridoxamine kinase/Phosphomethylpyrimidine kinase" evidence="12">
    <location>
        <begin position="72"/>
        <end position="336"/>
    </location>
</feature>
<dbReference type="EC" id="2.7.1.49" evidence="13"/>
<dbReference type="UniPathway" id="UPA00060">
    <property type="reaction ID" value="UER00138"/>
</dbReference>
<dbReference type="GO" id="GO:0008902">
    <property type="term" value="F:hydroxymethylpyrimidine kinase activity"/>
    <property type="evidence" value="ECO:0007669"/>
    <property type="project" value="UniProtKB-EC"/>
</dbReference>
<dbReference type="Pfam" id="PF08543">
    <property type="entry name" value="Phos_pyr_kin"/>
    <property type="match status" value="1"/>
</dbReference>
<dbReference type="GO" id="GO:0008972">
    <property type="term" value="F:phosphomethylpyrimidine kinase activity"/>
    <property type="evidence" value="ECO:0007669"/>
    <property type="project" value="UniProtKB-EC"/>
</dbReference>
<dbReference type="AlphaFoldDB" id="A0A399JAN9"/>
<dbReference type="Pfam" id="PF03070">
    <property type="entry name" value="TENA_THI-4"/>
    <property type="match status" value="1"/>
</dbReference>
<dbReference type="InterPro" id="IPR029056">
    <property type="entry name" value="Ribokinase-like"/>
</dbReference>
<keyword evidence="14" id="KW-1185">Reference proteome</keyword>
<dbReference type="Proteomes" id="UP000265419">
    <property type="component" value="Unassembled WGS sequence"/>
</dbReference>
<dbReference type="CDD" id="cd01169">
    <property type="entry name" value="HMPP_kinase"/>
    <property type="match status" value="1"/>
</dbReference>
<dbReference type="FunFam" id="3.40.1190.20:FF:000003">
    <property type="entry name" value="Phosphomethylpyrimidine kinase ThiD"/>
    <property type="match status" value="1"/>
</dbReference>
<evidence type="ECO:0000256" key="5">
    <source>
        <dbReference type="ARBA" id="ARBA00022679"/>
    </source>
</evidence>
<dbReference type="NCBIfam" id="TIGR00097">
    <property type="entry name" value="HMP-P_kinase"/>
    <property type="match status" value="1"/>
</dbReference>
<dbReference type="GO" id="GO:0005829">
    <property type="term" value="C:cytosol"/>
    <property type="evidence" value="ECO:0007669"/>
    <property type="project" value="TreeGrafter"/>
</dbReference>
<reference evidence="13 14" key="1">
    <citation type="submission" date="2018-07" db="EMBL/GenBank/DDBJ databases">
        <title>Arthrobacter sp. nov., isolated from raw cow's milk with high bacterial count.</title>
        <authorList>
            <person name="Hahne J."/>
            <person name="Isele D."/>
            <person name="Lipski A."/>
        </authorList>
    </citation>
    <scope>NUCLEOTIDE SEQUENCE [LARGE SCALE GENOMIC DNA]</scope>
    <source>
        <strain evidence="13 14">JZ R-35</strain>
    </source>
</reference>